<proteinExistence type="predicted"/>
<dbReference type="AlphaFoldDB" id="A0A3R9WSC8"/>
<sequence length="74" mass="8527">MSEQVFFIRYESLTCEALLYVSKAETMSEESVASIADAKRSIFKKVQPHIGRNLWLPDSAFLIRNLMISQSMIR</sequence>
<comment type="caution">
    <text evidence="1">The sequence shown here is derived from an EMBL/GenBank/DDBJ whole genome shotgun (WGS) entry which is preliminary data.</text>
</comment>
<accession>A0A3R9WSC8</accession>
<dbReference type="Proteomes" id="UP000275076">
    <property type="component" value="Unassembled WGS sequence"/>
</dbReference>
<keyword evidence="2" id="KW-1185">Reference proteome</keyword>
<evidence type="ECO:0000313" key="1">
    <source>
        <dbReference type="EMBL" id="RSL32538.1"/>
    </source>
</evidence>
<organism evidence="1 2">
    <name type="scientific">Salibacterium salarium</name>
    <dbReference type="NCBI Taxonomy" id="284579"/>
    <lineage>
        <taxon>Bacteria</taxon>
        <taxon>Bacillati</taxon>
        <taxon>Bacillota</taxon>
        <taxon>Bacilli</taxon>
        <taxon>Bacillales</taxon>
        <taxon>Bacillaceae</taxon>
    </lineage>
</organism>
<protein>
    <submittedName>
        <fullName evidence="1">Uncharacterized protein</fullName>
    </submittedName>
</protein>
<name>A0A3R9WSC8_9BACI</name>
<evidence type="ECO:0000313" key="2">
    <source>
        <dbReference type="Proteomes" id="UP000275076"/>
    </source>
</evidence>
<dbReference type="EMBL" id="RBVX01000014">
    <property type="protein sequence ID" value="RSL32538.1"/>
    <property type="molecule type" value="Genomic_DNA"/>
</dbReference>
<reference evidence="1 2" key="1">
    <citation type="submission" date="2018-10" db="EMBL/GenBank/DDBJ databases">
        <title>Draft genome sequence of Bacillus salarius IM0101, isolated from a hypersaline soil in Inner Mongolia, China.</title>
        <authorList>
            <person name="Yamprayoonswat W."/>
            <person name="Boonvisut S."/>
            <person name="Jumpathong W."/>
            <person name="Sittihan S."/>
            <person name="Ruangsuj P."/>
            <person name="Wanthongcharoen S."/>
            <person name="Thongpramul N."/>
            <person name="Pimmason S."/>
            <person name="Yu B."/>
            <person name="Yasawong M."/>
        </authorList>
    </citation>
    <scope>NUCLEOTIDE SEQUENCE [LARGE SCALE GENOMIC DNA]</scope>
    <source>
        <strain evidence="1 2">IM0101</strain>
    </source>
</reference>
<gene>
    <name evidence="1" type="ORF">D7Z54_15410</name>
</gene>